<reference evidence="3" key="1">
    <citation type="journal article" date="2019" name="Int. J. Syst. Evol. Microbiol.">
        <title>The Global Catalogue of Microorganisms (GCM) 10K type strain sequencing project: providing services to taxonomists for standard genome sequencing and annotation.</title>
        <authorList>
            <consortium name="The Broad Institute Genomics Platform"/>
            <consortium name="The Broad Institute Genome Sequencing Center for Infectious Disease"/>
            <person name="Wu L."/>
            <person name="Ma J."/>
        </authorList>
    </citation>
    <scope>NUCLEOTIDE SEQUENCE [LARGE SCALE GENOMIC DNA]</scope>
    <source>
        <strain evidence="3">JCM 30346</strain>
    </source>
</reference>
<accession>A0ABW1NUQ7</accession>
<evidence type="ECO:0000313" key="3">
    <source>
        <dbReference type="Proteomes" id="UP001596137"/>
    </source>
</evidence>
<dbReference type="EMBL" id="JBHSRF010000088">
    <property type="protein sequence ID" value="MFC6086459.1"/>
    <property type="molecule type" value="Genomic_DNA"/>
</dbReference>
<dbReference type="InterPro" id="IPR006311">
    <property type="entry name" value="TAT_signal"/>
</dbReference>
<sequence length="712" mass="74711">MADERSATPCGCGQVPSTRMTRRGALRLGRDVAVVAAAGTAAGAFAGIPEARADTPCAPPKIIGPVTVISPHVRVDNALAGTTVTLFADGGPVTSVTASPDGVTMIPTAGLGLTAGRQLVATQTMNGGPGEPSRPEPVLAAPNPLGVVRCVSLVHGCMDWLVVTGVAMGATVVVRYAGTIVGEAVCDWPDWPQVSVLLNKGRTGPFAMGSTLEIRQQYVDPVTKSLVGGPVTAGPTVVASPVAPPLPTPQFQRPPAECDVEVGVTGVVPGASLRVTIGGANLDYPYVGDTIRCAVDRLYAGRTVQLYQRFFTGCTAESRTGVLTTGAAVPGEKPEVHAHVCQDTAVVTVSRLRRGAQVVAWATDFESGTVQLGAWTASHDGDDWFPLLSSAAGVLRGSGMAVYVQVSYCGALVQSDYVDVDFSATDPEIAIGPLYQCGSLVEVRGTSPHALVWLTAAGRQLSGVVAATSGTTVLRCYRPLEAWRTEVPVDDVVPGALVSVYVNGRWRGAREATSGSVEVPVGQLGISASGLPDTVYAVQQLCDGSVTGRRYLHLDLPHRPAGPVHRRARLRLRRRAADLAVDRPGLHHEHRLLDRGHQGQLGRVEAGPAVRRHRVPGPEDGLGERRPARAPTGSGGHLRRAVHRRSDRPGQPASHGQDHPAGRRGRVRRLVGEEARRPLPHDRDGALRPGDGHVGGGEGRPHFSGCRVRTSR</sequence>
<feature type="compositionally biased region" description="Basic residues" evidence="1">
    <location>
        <begin position="637"/>
        <end position="646"/>
    </location>
</feature>
<feature type="compositionally biased region" description="Basic and acidic residues" evidence="1">
    <location>
        <begin position="670"/>
        <end position="686"/>
    </location>
</feature>
<dbReference type="RefSeq" id="WP_380808338.1">
    <property type="nucleotide sequence ID" value="NZ_JBHTLB010000088.1"/>
</dbReference>
<organism evidence="2 3">
    <name type="scientific">Sphaerisporangium aureirubrum</name>
    <dbReference type="NCBI Taxonomy" id="1544736"/>
    <lineage>
        <taxon>Bacteria</taxon>
        <taxon>Bacillati</taxon>
        <taxon>Actinomycetota</taxon>
        <taxon>Actinomycetes</taxon>
        <taxon>Streptosporangiales</taxon>
        <taxon>Streptosporangiaceae</taxon>
        <taxon>Sphaerisporangium</taxon>
    </lineage>
</organism>
<evidence type="ECO:0000256" key="1">
    <source>
        <dbReference type="SAM" id="MobiDB-lite"/>
    </source>
</evidence>
<gene>
    <name evidence="2" type="ORF">ACFP1K_35180</name>
</gene>
<comment type="caution">
    <text evidence="2">The sequence shown here is derived from an EMBL/GenBank/DDBJ whole genome shotgun (WGS) entry which is preliminary data.</text>
</comment>
<name>A0ABW1NUQ7_9ACTN</name>
<proteinExistence type="predicted"/>
<protein>
    <submittedName>
        <fullName evidence="2">Uncharacterized protein</fullName>
    </submittedName>
</protein>
<evidence type="ECO:0000313" key="2">
    <source>
        <dbReference type="EMBL" id="MFC6086459.1"/>
    </source>
</evidence>
<dbReference type="PROSITE" id="PS51318">
    <property type="entry name" value="TAT"/>
    <property type="match status" value="1"/>
</dbReference>
<dbReference type="Proteomes" id="UP001596137">
    <property type="component" value="Unassembled WGS sequence"/>
</dbReference>
<keyword evidence="3" id="KW-1185">Reference proteome</keyword>
<feature type="region of interest" description="Disordered" evidence="1">
    <location>
        <begin position="589"/>
        <end position="712"/>
    </location>
</feature>